<dbReference type="EMBL" id="CP038141">
    <property type="protein sequence ID" value="QDH17168.1"/>
    <property type="molecule type" value="Genomic_DNA"/>
</dbReference>
<keyword evidence="3" id="KW-1185">Reference proteome</keyword>
<keyword evidence="1" id="KW-0812">Transmembrane</keyword>
<keyword evidence="1" id="KW-0472">Membrane</keyword>
<accession>A0A4Y6UKJ7</accession>
<dbReference type="KEGG" id="ssam:E3D00_06005"/>
<feature type="transmembrane region" description="Helical" evidence="1">
    <location>
        <begin position="19"/>
        <end position="41"/>
    </location>
</feature>
<protein>
    <submittedName>
        <fullName evidence="2">Uncharacterized protein</fullName>
    </submittedName>
</protein>
<evidence type="ECO:0000256" key="1">
    <source>
        <dbReference type="SAM" id="Phobius"/>
    </source>
</evidence>
<evidence type="ECO:0000313" key="2">
    <source>
        <dbReference type="EMBL" id="QDH17168.1"/>
    </source>
</evidence>
<keyword evidence="1" id="KW-1133">Transmembrane helix</keyword>
<gene>
    <name evidence="2" type="ORF">E3D00_06005</name>
</gene>
<sequence>MGMARRVKAYIPHWPWHEIFGFCVAILFVVILSVIGIKALILAGKAHLPQKELSSLLQILHAL</sequence>
<evidence type="ECO:0000313" key="3">
    <source>
        <dbReference type="Proteomes" id="UP000316313"/>
    </source>
</evidence>
<dbReference type="Proteomes" id="UP000316313">
    <property type="component" value="Chromosome"/>
</dbReference>
<proteinExistence type="predicted"/>
<dbReference type="RefSeq" id="WP_141460851.1">
    <property type="nucleotide sequence ID" value="NZ_CP038141.1"/>
</dbReference>
<reference evidence="2 3" key="1">
    <citation type="submission" date="2019-03" db="EMBL/GenBank/DDBJ databases">
        <title>The complete genome sequence of Swingsia samuiensis NBRC107927(T).</title>
        <authorList>
            <person name="Chua K.-O."/>
            <person name="Chan K.-G."/>
            <person name="See-Too W.-S."/>
        </authorList>
    </citation>
    <scope>NUCLEOTIDE SEQUENCE [LARGE SCALE GENOMIC DNA]</scope>
    <source>
        <strain evidence="2 3">AH83</strain>
    </source>
</reference>
<organism evidence="2 3">
    <name type="scientific">Swingsia samuiensis</name>
    <dbReference type="NCBI Taxonomy" id="1293412"/>
    <lineage>
        <taxon>Bacteria</taxon>
        <taxon>Pseudomonadati</taxon>
        <taxon>Pseudomonadota</taxon>
        <taxon>Alphaproteobacteria</taxon>
        <taxon>Acetobacterales</taxon>
        <taxon>Acetobacteraceae</taxon>
        <taxon>Swingsia</taxon>
    </lineage>
</organism>
<dbReference type="AlphaFoldDB" id="A0A4Y6UKJ7"/>
<name>A0A4Y6UKJ7_9PROT</name>